<sequence length="260" mass="29531">MDEDATEKEVQALQLQITELNRLLFSTADGAKRKSLEQQIEALEEEGIALRKKAQDERELYMASRLNTARPASARPKRTTLKPVIEDSEVPQAHLTAELARRHFTNIINLDNDIIRDIVTPSHNDKYPVTSVIESGCKTYWMSTGMYPQMLKFMLRQTVYIASVEITCLFVKELVVHCTHSRSVVNPEPVRVILPPPSDEMSSPNRVTHKFKFEGDAIETIEVRILSGYIDFCIVHVVKIKVDENVDTSISCHIELAPSR</sequence>
<evidence type="ECO:0000313" key="3">
    <source>
        <dbReference type="Proteomes" id="UP000481153"/>
    </source>
</evidence>
<accession>A0A6G0XYD3</accession>
<dbReference type="Gene3D" id="2.60.120.260">
    <property type="entry name" value="Galactose-binding domain-like"/>
    <property type="match status" value="1"/>
</dbReference>
<dbReference type="SUPFAM" id="SSF49785">
    <property type="entry name" value="Galactose-binding domain-like"/>
    <property type="match status" value="1"/>
</dbReference>
<gene>
    <name evidence="2" type="ORF">Ae201684_000207</name>
</gene>
<dbReference type="EMBL" id="VJMJ01000001">
    <property type="protein sequence ID" value="KAF0745759.1"/>
    <property type="molecule type" value="Genomic_DNA"/>
</dbReference>
<keyword evidence="3" id="KW-1185">Reference proteome</keyword>
<keyword evidence="1" id="KW-0175">Coiled coil</keyword>
<name>A0A6G0XYD3_9STRA</name>
<feature type="coiled-coil region" evidence="1">
    <location>
        <begin position="3"/>
        <end position="60"/>
    </location>
</feature>
<dbReference type="AlphaFoldDB" id="A0A6G0XYD3"/>
<comment type="caution">
    <text evidence="2">The sequence shown here is derived from an EMBL/GenBank/DDBJ whole genome shotgun (WGS) entry which is preliminary data.</text>
</comment>
<reference evidence="2 3" key="1">
    <citation type="submission" date="2019-07" db="EMBL/GenBank/DDBJ databases">
        <title>Genomics analysis of Aphanomyces spp. identifies a new class of oomycete effector associated with host adaptation.</title>
        <authorList>
            <person name="Gaulin E."/>
        </authorList>
    </citation>
    <scope>NUCLEOTIDE SEQUENCE [LARGE SCALE GENOMIC DNA]</scope>
    <source>
        <strain evidence="2 3">ATCC 201684</strain>
    </source>
</reference>
<dbReference type="VEuPathDB" id="FungiDB:AeMF1_000410"/>
<protein>
    <submittedName>
        <fullName evidence="2">Uncharacterized protein</fullName>
    </submittedName>
</protein>
<dbReference type="InterPro" id="IPR008979">
    <property type="entry name" value="Galactose-bd-like_sf"/>
</dbReference>
<dbReference type="Proteomes" id="UP000481153">
    <property type="component" value="Unassembled WGS sequence"/>
</dbReference>
<evidence type="ECO:0000313" key="2">
    <source>
        <dbReference type="EMBL" id="KAF0745759.1"/>
    </source>
</evidence>
<dbReference type="OrthoDB" id="271080at2759"/>
<proteinExistence type="predicted"/>
<evidence type="ECO:0000256" key="1">
    <source>
        <dbReference type="SAM" id="Coils"/>
    </source>
</evidence>
<organism evidence="2 3">
    <name type="scientific">Aphanomyces euteiches</name>
    <dbReference type="NCBI Taxonomy" id="100861"/>
    <lineage>
        <taxon>Eukaryota</taxon>
        <taxon>Sar</taxon>
        <taxon>Stramenopiles</taxon>
        <taxon>Oomycota</taxon>
        <taxon>Saprolegniomycetes</taxon>
        <taxon>Saprolegniales</taxon>
        <taxon>Verrucalvaceae</taxon>
        <taxon>Aphanomyces</taxon>
    </lineage>
</organism>